<evidence type="ECO:0000256" key="4">
    <source>
        <dbReference type="ARBA" id="ARBA00023136"/>
    </source>
</evidence>
<feature type="domain" description="Translocation and assembly module TamB C-terminal" evidence="6">
    <location>
        <begin position="1054"/>
        <end position="1397"/>
    </location>
</feature>
<keyword evidence="3 5" id="KW-1133">Transmembrane helix</keyword>
<dbReference type="PANTHER" id="PTHR36985">
    <property type="entry name" value="TRANSLOCATION AND ASSEMBLY MODULE SUBUNIT TAMB"/>
    <property type="match status" value="1"/>
</dbReference>
<proteinExistence type="predicted"/>
<dbReference type="EMBL" id="WTYY01000004">
    <property type="protein sequence ID" value="MXO88928.1"/>
    <property type="molecule type" value="Genomic_DNA"/>
</dbReference>
<dbReference type="GO" id="GO:0009306">
    <property type="term" value="P:protein secretion"/>
    <property type="evidence" value="ECO:0007669"/>
    <property type="project" value="InterPro"/>
</dbReference>
<evidence type="ECO:0000313" key="7">
    <source>
        <dbReference type="EMBL" id="MXO88928.1"/>
    </source>
</evidence>
<comment type="caution">
    <text evidence="7">The sequence shown here is derived from an EMBL/GenBank/DDBJ whole genome shotgun (WGS) entry which is preliminary data.</text>
</comment>
<dbReference type="RefSeq" id="WP_160591517.1">
    <property type="nucleotide sequence ID" value="NZ_BAAAFP010000003.1"/>
</dbReference>
<sequence>MAEATATRDEAEVRKPLWRAMLRWAGRGLLALLVLLLGLIVFLHTPPGRQLIIDQIAKFAPASGLSVEVGSIEGSVLWSATFNDVQLRDANDVLFLEVPEVDLNWRPYRWFTSGLDIRHLVISDGTLYAAPELIPGDPDAPLLPDFDIRVDHFVIDNLTVAEGLLGEERVIGFNAAIDLRDGRVFADAGGEFGGGDQFTLRVESEPDNNIFDLDLNWQAPAGGFLATMVGAEDDLSIDLHGDGSWSSWEGLLLARQAGADLVNFDIYNEAGQYRLVGNVHPGAYVEGQLARALGEDVAFTASGTLQDSTLQGGFAVRGKALDLDGNGAIDLAENRFINLALEAVLLDPAFFGEGVALEDASLRARLDGPFRELAIPHELSVGRIAAGDIVFSDVVQRGIVSFDGPRIAIPLDMQVGRVVSGNAMVDPRLFSGKLDGTLVYQDNRLTSNDLDIVFRGLTAQLGLAGDLASGRFQLTGPVNARGLEFDGIGSVDAVARIIFAIGGDAPWSLAAQLQGGLGRVDNPTIANIAGDNIRFNGGVSLGEGRPISFNAMKVSGSKLELAVDGSVAGDTTTLAGGGTHADYGPFTIDAVLAGDGPRAQLVLASPLPAAGLKDVHVALAPSDDGFAVETSGASLLGPFDGTIGIALADNGDVSIAITRLDIAESRVTGNLALVEDGVAGTLNMSRGGVNGVVRLAPQAGGQGFDIDLEARNARFGGETPLTLARMSLVARGLYGDNGLAVDGTMSATGVGYGNLFIGRMGATADFADGTGNFDAAITGARGTRFDLQLTGAMSPDRITLAATGSHAGRAIAMPRRAVLDRTADGGWQLQRTQLGYGDGFAILSGRFGGDQPVQGRLSLSDLPLSLVDVLAGDIGLGGTVSGVIDIGSSEGGLPTGQARLMVEGLTRSGLLLTSRPMNLATVISLSPGILQARAVLDDDGGTHGTLAARISGLSPTGSLIPRLYAGDLFAQLRYDGPSAALWRLAAIDLLDVTGEIQLAANVRGTLGNPQVRGSLNGDNLRVQSLLTGTDITQVAASGRFDGSRLQLTSFVGNAPGGGRVSGSGFVDLAGMNRDRGPQIDIRIAARNARILDLPGTSATVTGPLRIVSSGVGGTIAGRLTVNEAEWQLGTTEAAVELPDIAIREINQPADLAPVTRQGRPWRYLIDATANRGIKVDGMGLESEWRGDLLLRGTTSDPRIGGEARIVPRQGFYSFAGVRFEITRGRIDFDETVPPDPRLDLLAETDVNGIDVSVTVQGSASRPEISFNSVPALPEEELLARLLFGGSITDLSATDAVQLGAALASLRGGGGIDPINQLRTAIGLDRLRIVPSDPALDRGTSVALGKNITRRAYVEIITDGQGYNATELEFRITSWLSLLGSISTVGRGGVSAEFSRDY</sequence>
<evidence type="ECO:0000256" key="5">
    <source>
        <dbReference type="SAM" id="Phobius"/>
    </source>
</evidence>
<evidence type="ECO:0000256" key="2">
    <source>
        <dbReference type="ARBA" id="ARBA00022692"/>
    </source>
</evidence>
<evidence type="ECO:0000313" key="8">
    <source>
        <dbReference type="Proteomes" id="UP000435243"/>
    </source>
</evidence>
<dbReference type="InterPro" id="IPR007452">
    <property type="entry name" value="TamB_C"/>
</dbReference>
<evidence type="ECO:0000256" key="1">
    <source>
        <dbReference type="ARBA" id="ARBA00004167"/>
    </source>
</evidence>
<evidence type="ECO:0000256" key="3">
    <source>
        <dbReference type="ARBA" id="ARBA00022989"/>
    </source>
</evidence>
<gene>
    <name evidence="7" type="ORF">GRI32_09265</name>
</gene>
<dbReference type="PANTHER" id="PTHR36985:SF1">
    <property type="entry name" value="TRANSLOCATION AND ASSEMBLY MODULE SUBUNIT TAMB"/>
    <property type="match status" value="1"/>
</dbReference>
<name>A0A844ZMD1_9SPHN</name>
<comment type="subcellular location">
    <subcellularLocation>
        <location evidence="1">Membrane</location>
        <topology evidence="1">Single-pass membrane protein</topology>
    </subcellularLocation>
</comment>
<feature type="transmembrane region" description="Helical" evidence="5">
    <location>
        <begin position="24"/>
        <end position="43"/>
    </location>
</feature>
<dbReference type="OrthoDB" id="7784409at2"/>
<dbReference type="Proteomes" id="UP000435243">
    <property type="component" value="Unassembled WGS sequence"/>
</dbReference>
<keyword evidence="4 5" id="KW-0472">Membrane</keyword>
<protein>
    <submittedName>
        <fullName evidence="7">DUF490 domain-containing protein</fullName>
    </submittedName>
</protein>
<organism evidence="7 8">
    <name type="scientific">Alteraurantiacibacter aestuarii</name>
    <dbReference type="NCBI Taxonomy" id="650004"/>
    <lineage>
        <taxon>Bacteria</taxon>
        <taxon>Pseudomonadati</taxon>
        <taxon>Pseudomonadota</taxon>
        <taxon>Alphaproteobacteria</taxon>
        <taxon>Sphingomonadales</taxon>
        <taxon>Erythrobacteraceae</taxon>
        <taxon>Alteraurantiacibacter</taxon>
    </lineage>
</organism>
<dbReference type="Pfam" id="PF04357">
    <property type="entry name" value="TamB"/>
    <property type="match status" value="1"/>
</dbReference>
<evidence type="ECO:0000259" key="6">
    <source>
        <dbReference type="Pfam" id="PF04357"/>
    </source>
</evidence>
<dbReference type="GO" id="GO:0005886">
    <property type="term" value="C:plasma membrane"/>
    <property type="evidence" value="ECO:0007669"/>
    <property type="project" value="InterPro"/>
</dbReference>
<dbReference type="GO" id="GO:0097347">
    <property type="term" value="C:TAM protein secretion complex"/>
    <property type="evidence" value="ECO:0007669"/>
    <property type="project" value="TreeGrafter"/>
</dbReference>
<reference evidence="7 8" key="1">
    <citation type="submission" date="2019-12" db="EMBL/GenBank/DDBJ databases">
        <title>Genomic-based taxomic classification of the family Erythrobacteraceae.</title>
        <authorList>
            <person name="Xu L."/>
        </authorList>
    </citation>
    <scope>NUCLEOTIDE SEQUENCE [LARGE SCALE GENOMIC DNA]</scope>
    <source>
        <strain evidence="7 8">JCM 16339</strain>
    </source>
</reference>
<keyword evidence="8" id="KW-1185">Reference proteome</keyword>
<keyword evidence="2 5" id="KW-0812">Transmembrane</keyword>
<accession>A0A844ZMD1</accession>